<comment type="subcellular location">
    <subcellularLocation>
        <location evidence="1">Plastid</location>
        <location evidence="1">Chloroplast</location>
    </subcellularLocation>
</comment>
<evidence type="ECO:0008006" key="8">
    <source>
        <dbReference type="Google" id="ProtNLM"/>
    </source>
</evidence>
<dbReference type="GO" id="GO:0016094">
    <property type="term" value="P:polyprenol biosynthetic process"/>
    <property type="evidence" value="ECO:0007669"/>
    <property type="project" value="TreeGrafter"/>
</dbReference>
<dbReference type="PANTHER" id="PTHR10291">
    <property type="entry name" value="DEHYDRODOLICHYL DIPHOSPHATE SYNTHASE FAMILY MEMBER"/>
    <property type="match status" value="1"/>
</dbReference>
<keyword evidence="5" id="KW-0809">Transit peptide</keyword>
<evidence type="ECO:0000256" key="1">
    <source>
        <dbReference type="ARBA" id="ARBA00004229"/>
    </source>
</evidence>
<dbReference type="GO" id="GO:0045547">
    <property type="term" value="F:ditrans,polycis-polyprenyl diphosphate synthase [(2E,6E)-farnesyl diphosphate specific] activity"/>
    <property type="evidence" value="ECO:0007669"/>
    <property type="project" value="TreeGrafter"/>
</dbReference>
<dbReference type="Proteomes" id="UP000824120">
    <property type="component" value="Chromosome 10"/>
</dbReference>
<dbReference type="Pfam" id="PF01255">
    <property type="entry name" value="Prenyltransf"/>
    <property type="match status" value="2"/>
</dbReference>
<dbReference type="GO" id="GO:0009570">
    <property type="term" value="C:chloroplast stroma"/>
    <property type="evidence" value="ECO:0007669"/>
    <property type="project" value="TreeGrafter"/>
</dbReference>
<keyword evidence="4" id="KW-0808">Transferase</keyword>
<evidence type="ECO:0000256" key="3">
    <source>
        <dbReference type="ARBA" id="ARBA00022640"/>
    </source>
</evidence>
<evidence type="ECO:0000313" key="7">
    <source>
        <dbReference type="Proteomes" id="UP000824120"/>
    </source>
</evidence>
<organism evidence="6 7">
    <name type="scientific">Solanum commersonii</name>
    <name type="common">Commerson's wild potato</name>
    <name type="synonym">Commerson's nightshade</name>
    <dbReference type="NCBI Taxonomy" id="4109"/>
    <lineage>
        <taxon>Eukaryota</taxon>
        <taxon>Viridiplantae</taxon>
        <taxon>Streptophyta</taxon>
        <taxon>Embryophyta</taxon>
        <taxon>Tracheophyta</taxon>
        <taxon>Spermatophyta</taxon>
        <taxon>Magnoliopsida</taxon>
        <taxon>eudicotyledons</taxon>
        <taxon>Gunneridae</taxon>
        <taxon>Pentapetalae</taxon>
        <taxon>asterids</taxon>
        <taxon>lamiids</taxon>
        <taxon>Solanales</taxon>
        <taxon>Solanaceae</taxon>
        <taxon>Solanoideae</taxon>
        <taxon>Solaneae</taxon>
        <taxon>Solanum</taxon>
    </lineage>
</organism>
<dbReference type="InterPro" id="IPR001441">
    <property type="entry name" value="UPP_synth-like"/>
</dbReference>
<dbReference type="GO" id="GO:0000287">
    <property type="term" value="F:magnesium ion binding"/>
    <property type="evidence" value="ECO:0007669"/>
    <property type="project" value="UniProtKB-ARBA"/>
</dbReference>
<evidence type="ECO:0000256" key="4">
    <source>
        <dbReference type="ARBA" id="ARBA00022679"/>
    </source>
</evidence>
<gene>
    <name evidence="6" type="ORF">H5410_053434</name>
</gene>
<sequence length="624" mass="70632">MAFSLQLQQIFLSSNRFCSQPKSTTNPLISLKLPSIHPLAVAQNAAIRNIDSTGVAAIDASAEELLLPPQLRRELMPKHVAVIMDGNRRWAKMRGLPVALGYEAGIRAVRNIIELCGNWGIRVLTLFAFSSDNWLRPKVEVDILMSLFERALNDELENFARAGIRISILGDSSKLPKSLQDLIDKAVKTTKENSRLHLVVAVNYSGQHDVVQACQTIAQKVKDGIIETKDINSFLIEQELQTNCIDIPCPDLLIRTSGELRLSNFLLWQLAYAELFFSHSHWPDFGEAEFMEALSSFQQRQRRYEFYFFFAFINMAFSLQLQQIFISPSRFCFQSKSTNPQIIPNLTKRPSIHPFAHAQNNATSNIEAAKSSINSSAEEILLPPELSRELMPKHIAVILDGNRRWAKKRGLPVALGYVAGIRALRNFVKLSYNWGIRVLTLFAFSSENWFRPEAEVDLLMGLFDKVVKDELENLARAGIRISIIGDSSKLPKSLQDLIDKAVMTTKENSRLHLVVAVNYSGQYDVVQACQTIAQKVKDGNIEPEDINSFLVEQELQTKCTEFPSPDLLIRTSGELRLSNFLLWQLAYTELFFSHSQWPDFGEAEFLEALSSFQQRQRRYGGQSS</sequence>
<evidence type="ECO:0000313" key="6">
    <source>
        <dbReference type="EMBL" id="KAG5582807.1"/>
    </source>
</evidence>
<dbReference type="Gene3D" id="3.40.1180.10">
    <property type="entry name" value="Decaprenyl diphosphate synthase-like"/>
    <property type="match status" value="2"/>
</dbReference>
<keyword evidence="2" id="KW-0150">Chloroplast</keyword>
<keyword evidence="7" id="KW-1185">Reference proteome</keyword>
<dbReference type="EMBL" id="JACXVP010000010">
    <property type="protein sequence ID" value="KAG5582807.1"/>
    <property type="molecule type" value="Genomic_DNA"/>
</dbReference>
<dbReference type="AlphaFoldDB" id="A0A9J5X4W1"/>
<accession>A0A9J5X4W1</accession>
<dbReference type="GO" id="GO:0009668">
    <property type="term" value="P:plastid membrane organization"/>
    <property type="evidence" value="ECO:0007669"/>
    <property type="project" value="TreeGrafter"/>
</dbReference>
<evidence type="ECO:0000256" key="5">
    <source>
        <dbReference type="ARBA" id="ARBA00022946"/>
    </source>
</evidence>
<dbReference type="InterPro" id="IPR036424">
    <property type="entry name" value="UPP_synth-like_sf"/>
</dbReference>
<keyword evidence="3" id="KW-0934">Plastid</keyword>
<dbReference type="GO" id="GO:0009409">
    <property type="term" value="P:response to cold"/>
    <property type="evidence" value="ECO:0007669"/>
    <property type="project" value="TreeGrafter"/>
</dbReference>
<comment type="caution">
    <text evidence="6">The sequence shown here is derived from an EMBL/GenBank/DDBJ whole genome shotgun (WGS) entry which is preliminary data.</text>
</comment>
<proteinExistence type="inferred from homology"/>
<evidence type="ECO:0000256" key="2">
    <source>
        <dbReference type="ARBA" id="ARBA00022528"/>
    </source>
</evidence>
<dbReference type="SUPFAM" id="SSF64005">
    <property type="entry name" value="Undecaprenyl diphosphate synthase"/>
    <property type="match status" value="2"/>
</dbReference>
<dbReference type="FunFam" id="3.40.1180.10:FF:000001">
    <property type="entry name" value="(2E,6E)-farnesyl-diphosphate-specific ditrans,polycis-undecaprenyl-diphosphate synthase"/>
    <property type="match status" value="2"/>
</dbReference>
<protein>
    <recommendedName>
        <fullName evidence="8">Alkyl transferase</fullName>
    </recommendedName>
</protein>
<dbReference type="PROSITE" id="PS01066">
    <property type="entry name" value="UPP_SYNTHASE"/>
    <property type="match status" value="2"/>
</dbReference>
<dbReference type="NCBIfam" id="TIGR00055">
    <property type="entry name" value="uppS"/>
    <property type="match status" value="2"/>
</dbReference>
<name>A0A9J5X4W1_SOLCO</name>
<dbReference type="CDD" id="cd00475">
    <property type="entry name" value="Cis_IPPS"/>
    <property type="match status" value="2"/>
</dbReference>
<dbReference type="PANTHER" id="PTHR10291:SF46">
    <property type="entry name" value="CIS-PRENYLTRANSFERASE 4, CHLOROPLASTIC"/>
    <property type="match status" value="1"/>
</dbReference>
<dbReference type="HAMAP" id="MF_01139">
    <property type="entry name" value="ISPT"/>
    <property type="match status" value="2"/>
</dbReference>
<dbReference type="OrthoDB" id="4173905at2759"/>
<dbReference type="InterPro" id="IPR018520">
    <property type="entry name" value="UPP_synth-like_CS"/>
</dbReference>
<reference evidence="6 7" key="1">
    <citation type="submission" date="2020-09" db="EMBL/GenBank/DDBJ databases">
        <title>De no assembly of potato wild relative species, Solanum commersonii.</title>
        <authorList>
            <person name="Cho K."/>
        </authorList>
    </citation>
    <scope>NUCLEOTIDE SEQUENCE [LARGE SCALE GENOMIC DNA]</scope>
    <source>
        <strain evidence="6">LZ3.2</strain>
        <tissue evidence="6">Leaf</tissue>
    </source>
</reference>